<gene>
    <name evidence="2" type="ordered locus">GbCGDNIH1_2091</name>
</gene>
<accession>Q0BQB3</accession>
<dbReference type="KEGG" id="gbe:GbCGDNIH1_2091"/>
<dbReference type="AlphaFoldDB" id="Q0BQB3"/>
<proteinExistence type="predicted"/>
<keyword evidence="3" id="KW-1185">Reference proteome</keyword>
<protein>
    <submittedName>
        <fullName evidence="2">Cytosolic protein</fullName>
    </submittedName>
</protein>
<organism evidence="2 3">
    <name type="scientific">Granulibacter bethesdensis (strain ATCC BAA-1260 / CGDNIH1)</name>
    <dbReference type="NCBI Taxonomy" id="391165"/>
    <lineage>
        <taxon>Bacteria</taxon>
        <taxon>Pseudomonadati</taxon>
        <taxon>Pseudomonadota</taxon>
        <taxon>Alphaproteobacteria</taxon>
        <taxon>Acetobacterales</taxon>
        <taxon>Acetobacteraceae</taxon>
        <taxon>Granulibacter</taxon>
    </lineage>
</organism>
<dbReference type="InterPro" id="IPR011992">
    <property type="entry name" value="EF-hand-dom_pair"/>
</dbReference>
<dbReference type="HOGENOM" id="CLU_091273_5_0_5"/>
<reference evidence="2 3" key="1">
    <citation type="journal article" date="2007" name="J. Bacteriol.">
        <title>Genome sequence analysis of the emerging human pathogenic acetic acid bacterium Granulibacter bethesdensis.</title>
        <authorList>
            <person name="Greenberg D.E."/>
            <person name="Porcella S.F."/>
            <person name="Zelazny A.M."/>
            <person name="Virtaneva K."/>
            <person name="Sturdevant D.E."/>
            <person name="Kupko J.J.III."/>
            <person name="Barbian K.D."/>
            <person name="Babar A."/>
            <person name="Dorward D.W."/>
            <person name="Holland S.M."/>
        </authorList>
    </citation>
    <scope>NUCLEOTIDE SEQUENCE [LARGE SCALE GENOMIC DNA]</scope>
    <source>
        <strain evidence="3">ATCC BAA-1260 / CGDNIH1</strain>
    </source>
</reference>
<evidence type="ECO:0000313" key="2">
    <source>
        <dbReference type="EMBL" id="ABI62989.1"/>
    </source>
</evidence>
<dbReference type="EMBL" id="CP000394">
    <property type="protein sequence ID" value="ABI62989.1"/>
    <property type="molecule type" value="Genomic_DNA"/>
</dbReference>
<dbReference type="PROSITE" id="PS00018">
    <property type="entry name" value="EF_HAND_1"/>
    <property type="match status" value="2"/>
</dbReference>
<evidence type="ECO:0000313" key="3">
    <source>
        <dbReference type="Proteomes" id="UP000001963"/>
    </source>
</evidence>
<dbReference type="InterPro" id="IPR018247">
    <property type="entry name" value="EF_Hand_1_Ca_BS"/>
</dbReference>
<dbReference type="eggNOG" id="COG5126">
    <property type="taxonomic scope" value="Bacteria"/>
</dbReference>
<feature type="domain" description="EF-hand" evidence="1">
    <location>
        <begin position="83"/>
        <end position="118"/>
    </location>
</feature>
<evidence type="ECO:0000259" key="1">
    <source>
        <dbReference type="PROSITE" id="PS50222"/>
    </source>
</evidence>
<dbReference type="InterPro" id="IPR002048">
    <property type="entry name" value="EF_hand_dom"/>
</dbReference>
<dbReference type="Pfam" id="PF13202">
    <property type="entry name" value="EF-hand_5"/>
    <property type="match status" value="2"/>
</dbReference>
<name>Q0BQB3_GRABC</name>
<dbReference type="GO" id="GO:0005509">
    <property type="term" value="F:calcium ion binding"/>
    <property type="evidence" value="ECO:0007669"/>
    <property type="project" value="InterPro"/>
</dbReference>
<dbReference type="SUPFAM" id="SSF47473">
    <property type="entry name" value="EF-hand"/>
    <property type="match status" value="1"/>
</dbReference>
<dbReference type="STRING" id="391165.GbCGDNIH1_2091"/>
<dbReference type="PROSITE" id="PS50222">
    <property type="entry name" value="EF_HAND_2"/>
    <property type="match status" value="1"/>
</dbReference>
<dbReference type="Gene3D" id="1.10.238.10">
    <property type="entry name" value="EF-hand"/>
    <property type="match status" value="2"/>
</dbReference>
<dbReference type="Proteomes" id="UP000001963">
    <property type="component" value="Chromosome"/>
</dbReference>
<sequence length="171" mass="18324">MKGLRIIRLHVLHLWGLFIAESAIGVHIMRKTVLMTAAFGLSILASQGLSHVAMAAVDATPHDTSLVMSRLDPDNDGTVSLEEAHKAAEAKFDALDTDHEGTLDASELTGILGKKALAAFDPDHDGSLDKAEWLKLVDAYFKKADPDHDGTLSPAELTTENGRALVALLAY</sequence>